<dbReference type="EMBL" id="JAHLZN010000004">
    <property type="protein sequence ID" value="MBU6113054.1"/>
    <property type="molecule type" value="Genomic_DNA"/>
</dbReference>
<organism evidence="3 4">
    <name type="scientific">Mammaliicoccus lentus</name>
    <name type="common">Staphylococcus lentus</name>
    <dbReference type="NCBI Taxonomy" id="42858"/>
    <lineage>
        <taxon>Bacteria</taxon>
        <taxon>Bacillati</taxon>
        <taxon>Bacillota</taxon>
        <taxon>Bacilli</taxon>
        <taxon>Bacillales</taxon>
        <taxon>Staphylococcaceae</taxon>
        <taxon>Mammaliicoccus</taxon>
    </lineage>
</organism>
<evidence type="ECO:0000313" key="4">
    <source>
        <dbReference type="Proteomes" id="UP000770161"/>
    </source>
</evidence>
<keyword evidence="1" id="KW-0067">ATP-binding</keyword>
<gene>
    <name evidence="3" type="ORF">KQ656_03745</name>
</gene>
<dbReference type="InterPro" id="IPR011761">
    <property type="entry name" value="ATP-grasp"/>
</dbReference>
<dbReference type="InterPro" id="IPR053269">
    <property type="entry name" value="Asp-Met_ligase"/>
</dbReference>
<feature type="domain" description="ATP-grasp" evidence="2">
    <location>
        <begin position="139"/>
        <end position="329"/>
    </location>
</feature>
<reference evidence="3 4" key="1">
    <citation type="submission" date="2021-06" db="EMBL/GenBank/DDBJ databases">
        <title>Staphylococcus lentus K169 genome sequencing.</title>
        <authorList>
            <person name="Sundareshan S."/>
            <person name="Akhila D.S."/>
            <person name="Prachi D."/>
            <person name="Sivakumar R."/>
            <person name="Rajendhran J."/>
            <person name="Isloor S."/>
            <person name="Hegde N.R."/>
        </authorList>
    </citation>
    <scope>NUCLEOTIDE SEQUENCE [LARGE SCALE GENOMIC DNA]</scope>
    <source>
        <strain evidence="3 4">K169</strain>
    </source>
</reference>
<dbReference type="SUPFAM" id="SSF56059">
    <property type="entry name" value="Glutathione synthetase ATP-binding domain-like"/>
    <property type="match status" value="1"/>
</dbReference>
<name>A0ABS6GUI1_MAMLE</name>
<dbReference type="Proteomes" id="UP000770161">
    <property type="component" value="Unassembled WGS sequence"/>
</dbReference>
<evidence type="ECO:0000313" key="3">
    <source>
        <dbReference type="EMBL" id="MBU6113054.1"/>
    </source>
</evidence>
<dbReference type="PANTHER" id="PTHR37018:SF1">
    <property type="entry name" value="CULTURE SPECIFIC PROTEIN, PUTATIVE (AFU_ORTHOLOGUE AFUA_2G00130)-RELATED"/>
    <property type="match status" value="1"/>
</dbReference>
<dbReference type="Gene3D" id="3.30.470.20">
    <property type="entry name" value="ATP-grasp fold, B domain"/>
    <property type="match status" value="1"/>
</dbReference>
<evidence type="ECO:0000259" key="2">
    <source>
        <dbReference type="PROSITE" id="PS50975"/>
    </source>
</evidence>
<keyword evidence="4" id="KW-1185">Reference proteome</keyword>
<proteinExistence type="predicted"/>
<protein>
    <submittedName>
        <fullName evidence="3">ATP-grasp domain-containing protein</fullName>
    </submittedName>
</protein>
<sequence>MTKAYHKPLLLTLKDLYEDNIIYNSRPSYEDNPWLKAEEDQSNFLTARELVISKMPMIIHEACLTKRIEDLLNLVGEKVPDNIHRFKDKESYEQLIQQLTNKRNKIFFQYIHGEHLCDKDDYAIYKPKFIDLNNKSKLSQWTKGKYLPRRECVSVKEYEEEIKNWELPLVLKPGDELPTAGGYGVMICYTEDDLKKANQRIKEATETEHIIIEQFIEEVDNYCVQYVYSEDTGIQYIGAVKQLTDDYGFYNGNVNSDEVPQSVIDAGYEIMQNGVDYGYKGVSGFDLLIDKEGKIYAIDLNFRQNGSTSMLLLKNRLKDGFHKFLSYHAKGDNEHFYKVIEKYVEGGHLYPLSFFDGDWFGKNKVNARFAGIWHAETESKALQLEQKFLSELYDE</sequence>
<dbReference type="PANTHER" id="PTHR37018">
    <property type="entry name" value="CULTURE SPECIFIC PROTEIN, PUTATIVE (AFU_ORTHOLOGUE AFUA_2G00130)-RELATED"/>
    <property type="match status" value="1"/>
</dbReference>
<comment type="caution">
    <text evidence="3">The sequence shown here is derived from an EMBL/GenBank/DDBJ whole genome shotgun (WGS) entry which is preliminary data.</text>
</comment>
<dbReference type="RefSeq" id="WP_194201549.1">
    <property type="nucleotide sequence ID" value="NZ_JADGLT010000254.1"/>
</dbReference>
<accession>A0ABS6GUI1</accession>
<keyword evidence="1" id="KW-0547">Nucleotide-binding</keyword>
<evidence type="ECO:0000256" key="1">
    <source>
        <dbReference type="PROSITE-ProRule" id="PRU00409"/>
    </source>
</evidence>
<dbReference type="PROSITE" id="PS50975">
    <property type="entry name" value="ATP_GRASP"/>
    <property type="match status" value="1"/>
</dbReference>